<dbReference type="GO" id="GO:0003735">
    <property type="term" value="F:structural constituent of ribosome"/>
    <property type="evidence" value="ECO:0007669"/>
    <property type="project" value="InterPro"/>
</dbReference>
<dbReference type="PANTHER" id="PTHR21569:SF1">
    <property type="entry name" value="SMALL RIBOSOMAL SUBUNIT PROTEIN US9M"/>
    <property type="match status" value="1"/>
</dbReference>
<dbReference type="GO" id="GO:0005743">
    <property type="term" value="C:mitochondrial inner membrane"/>
    <property type="evidence" value="ECO:0007669"/>
    <property type="project" value="UniProtKB-ARBA"/>
</dbReference>
<name>A0A1Y1KFC8_PHOPY</name>
<sequence length="388" mass="45366">MLSQQFSKYHLLITPLKNRFKEYLSKSLCSSVVPDAPSGSIQPQKKNVSKAMKAYLQRAEEHEAFMNQERHEFQLGKRHLANMMGENPDTFTQEDINNAIEYLFPSGLYDKTARPIMKPPEDIFPQRKAAEFNEMGRPHHYLFYTGNPNYYKMLYDAVEYMNSLIKFEDTMIRKNLKPDENLALELSGFQLLEKQELENKLMEEISDKQYEAFAITMERLCHFPYSYRFKDFILSYRKLLMRQSESHEIPKLQYDKDGRAYITTYECLRKRARGHVTLRSPGVGEVSVNGQDLNYFKDRQSREQLMFPLLFSGMLGKVDVEAHVEGGGPSGQAGALRWGIAWGLRSFVSEEMIEKMRLAGLLTRDRRRQERMKPGQAGARKKFTWKKR</sequence>
<comment type="similarity">
    <text evidence="2">Belongs to the universal ribosomal protein uS9 family.</text>
</comment>
<reference evidence="10" key="1">
    <citation type="journal article" date="2016" name="Sci. Rep.">
        <title>Molecular characterization of firefly nuptial gifts: a multi-omics approach sheds light on postcopulatory sexual selection.</title>
        <authorList>
            <person name="Al-Wathiqui N."/>
            <person name="Fallon T.R."/>
            <person name="South A."/>
            <person name="Weng J.K."/>
            <person name="Lewis S.M."/>
        </authorList>
    </citation>
    <scope>NUCLEOTIDE SEQUENCE</scope>
</reference>
<dbReference type="Gene3D" id="3.30.230.10">
    <property type="match status" value="1"/>
</dbReference>
<dbReference type="GO" id="GO:0005763">
    <property type="term" value="C:mitochondrial small ribosomal subunit"/>
    <property type="evidence" value="ECO:0007669"/>
    <property type="project" value="TreeGrafter"/>
</dbReference>
<evidence type="ECO:0000256" key="2">
    <source>
        <dbReference type="ARBA" id="ARBA00005251"/>
    </source>
</evidence>
<feature type="compositionally biased region" description="Basic residues" evidence="9">
    <location>
        <begin position="379"/>
        <end position="388"/>
    </location>
</feature>
<dbReference type="InterPro" id="IPR014721">
    <property type="entry name" value="Ribsml_uS5_D2-typ_fold_subgr"/>
</dbReference>
<dbReference type="FunFam" id="3.30.230.10:FF:000035">
    <property type="entry name" value="28S ribosomal protein S9, mitochondrial"/>
    <property type="match status" value="1"/>
</dbReference>
<protein>
    <recommendedName>
        <fullName evidence="7">Small ribosomal subunit protein uS9m</fullName>
    </recommendedName>
    <alternativeName>
        <fullName evidence="8">28S ribosomal protein S9, mitochondrial</fullName>
    </alternativeName>
</protein>
<keyword evidence="3" id="KW-0809">Transit peptide</keyword>
<dbReference type="SUPFAM" id="SSF54211">
    <property type="entry name" value="Ribosomal protein S5 domain 2-like"/>
    <property type="match status" value="1"/>
</dbReference>
<evidence type="ECO:0000256" key="8">
    <source>
        <dbReference type="ARBA" id="ARBA00076042"/>
    </source>
</evidence>
<dbReference type="GO" id="GO:0003723">
    <property type="term" value="F:RNA binding"/>
    <property type="evidence" value="ECO:0007669"/>
    <property type="project" value="TreeGrafter"/>
</dbReference>
<proteinExistence type="inferred from homology"/>
<organism evidence="10">
    <name type="scientific">Photinus pyralis</name>
    <name type="common">Common eastern firefly</name>
    <name type="synonym">Lampyris pyralis</name>
    <dbReference type="NCBI Taxonomy" id="7054"/>
    <lineage>
        <taxon>Eukaryota</taxon>
        <taxon>Metazoa</taxon>
        <taxon>Ecdysozoa</taxon>
        <taxon>Arthropoda</taxon>
        <taxon>Hexapoda</taxon>
        <taxon>Insecta</taxon>
        <taxon>Pterygota</taxon>
        <taxon>Neoptera</taxon>
        <taxon>Endopterygota</taxon>
        <taxon>Coleoptera</taxon>
        <taxon>Polyphaga</taxon>
        <taxon>Elateriformia</taxon>
        <taxon>Elateroidea</taxon>
        <taxon>Lampyridae</taxon>
        <taxon>Lampyrinae</taxon>
        <taxon>Photinus</taxon>
    </lineage>
</organism>
<dbReference type="AlphaFoldDB" id="A0A1Y1KFC8"/>
<comment type="subcellular location">
    <subcellularLocation>
        <location evidence="1">Mitochondrion</location>
    </subcellularLocation>
</comment>
<dbReference type="InterPro" id="IPR020568">
    <property type="entry name" value="Ribosomal_Su5_D2-typ_SF"/>
</dbReference>
<dbReference type="Pfam" id="PF00380">
    <property type="entry name" value="Ribosomal_S9"/>
    <property type="match status" value="1"/>
</dbReference>
<evidence type="ECO:0000256" key="6">
    <source>
        <dbReference type="ARBA" id="ARBA00023274"/>
    </source>
</evidence>
<keyword evidence="4" id="KW-0689">Ribosomal protein</keyword>
<dbReference type="InterPro" id="IPR000754">
    <property type="entry name" value="Ribosomal_uS9"/>
</dbReference>
<evidence type="ECO:0000256" key="3">
    <source>
        <dbReference type="ARBA" id="ARBA00022946"/>
    </source>
</evidence>
<keyword evidence="5" id="KW-0496">Mitochondrion</keyword>
<evidence type="ECO:0000256" key="7">
    <source>
        <dbReference type="ARBA" id="ARBA00039318"/>
    </source>
</evidence>
<dbReference type="GO" id="GO:0006412">
    <property type="term" value="P:translation"/>
    <property type="evidence" value="ECO:0007669"/>
    <property type="project" value="InterPro"/>
</dbReference>
<evidence type="ECO:0000256" key="4">
    <source>
        <dbReference type="ARBA" id="ARBA00022980"/>
    </source>
</evidence>
<keyword evidence="6" id="KW-0687">Ribonucleoprotein</keyword>
<feature type="region of interest" description="Disordered" evidence="9">
    <location>
        <begin position="369"/>
        <end position="388"/>
    </location>
</feature>
<evidence type="ECO:0000256" key="9">
    <source>
        <dbReference type="SAM" id="MobiDB-lite"/>
    </source>
</evidence>
<dbReference type="EMBL" id="GEZM01085169">
    <property type="protein sequence ID" value="JAV60159.1"/>
    <property type="molecule type" value="Transcribed_RNA"/>
</dbReference>
<accession>A0A1Y1KFC8</accession>
<evidence type="ECO:0000256" key="1">
    <source>
        <dbReference type="ARBA" id="ARBA00004173"/>
    </source>
</evidence>
<evidence type="ECO:0000313" key="10">
    <source>
        <dbReference type="EMBL" id="JAV60159.1"/>
    </source>
</evidence>
<dbReference type="PANTHER" id="PTHR21569">
    <property type="entry name" value="RIBOSOMAL PROTEIN S9"/>
    <property type="match status" value="1"/>
</dbReference>
<evidence type="ECO:0000256" key="5">
    <source>
        <dbReference type="ARBA" id="ARBA00023128"/>
    </source>
</evidence>